<organism evidence="16 17">
    <name type="scientific">Limosilactobacillus pontis</name>
    <dbReference type="NCBI Taxonomy" id="35787"/>
    <lineage>
        <taxon>Bacteria</taxon>
        <taxon>Bacillati</taxon>
        <taxon>Bacillota</taxon>
        <taxon>Bacilli</taxon>
        <taxon>Lactobacillales</taxon>
        <taxon>Lactobacillaceae</taxon>
        <taxon>Limosilactobacillus</taxon>
    </lineage>
</organism>
<evidence type="ECO:0000313" key="17">
    <source>
        <dbReference type="Proteomes" id="UP001529343"/>
    </source>
</evidence>
<gene>
    <name evidence="16" type="ORF">QUW44_08490</name>
</gene>
<protein>
    <recommendedName>
        <fullName evidence="4">serine-type D-Ala-D-Ala carboxypeptidase</fullName>
        <ecNumber evidence="4">3.4.16.4</ecNumber>
    </recommendedName>
</protein>
<dbReference type="EMBL" id="JAUDDW010000041">
    <property type="protein sequence ID" value="MDM8267176.1"/>
    <property type="molecule type" value="Genomic_DNA"/>
</dbReference>
<dbReference type="PANTHER" id="PTHR21581">
    <property type="entry name" value="D-ALANYL-D-ALANINE CARBOXYPEPTIDASE"/>
    <property type="match status" value="1"/>
</dbReference>
<evidence type="ECO:0000313" key="16">
    <source>
        <dbReference type="EMBL" id="MDM8267176.1"/>
    </source>
</evidence>
<evidence type="ECO:0000256" key="3">
    <source>
        <dbReference type="ARBA" id="ARBA00007164"/>
    </source>
</evidence>
<evidence type="ECO:0000256" key="8">
    <source>
        <dbReference type="ARBA" id="ARBA00022801"/>
    </source>
</evidence>
<comment type="caution">
    <text evidence="16">The sequence shown here is derived from an EMBL/GenBank/DDBJ whole genome shotgun (WGS) entry which is preliminary data.</text>
</comment>
<keyword evidence="8 16" id="KW-0378">Hydrolase</keyword>
<dbReference type="InterPro" id="IPR012338">
    <property type="entry name" value="Beta-lactam/transpept-like"/>
</dbReference>
<dbReference type="GO" id="GO:0004180">
    <property type="term" value="F:carboxypeptidase activity"/>
    <property type="evidence" value="ECO:0007669"/>
    <property type="project" value="UniProtKB-KW"/>
</dbReference>
<evidence type="ECO:0000259" key="15">
    <source>
        <dbReference type="SMART" id="SM00936"/>
    </source>
</evidence>
<dbReference type="SUPFAM" id="SSF56601">
    <property type="entry name" value="beta-lactamase/transpeptidase-like"/>
    <property type="match status" value="1"/>
</dbReference>
<dbReference type="Gene3D" id="3.40.710.10">
    <property type="entry name" value="DD-peptidase/beta-lactamase superfamily"/>
    <property type="match status" value="1"/>
</dbReference>
<dbReference type="InterPro" id="IPR001967">
    <property type="entry name" value="Peptidase_S11_N"/>
</dbReference>
<evidence type="ECO:0000256" key="12">
    <source>
        <dbReference type="ARBA" id="ARBA00034000"/>
    </source>
</evidence>
<evidence type="ECO:0000256" key="4">
    <source>
        <dbReference type="ARBA" id="ARBA00012448"/>
    </source>
</evidence>
<sequence length="418" mass="46543">MKKIGRKLIHLLLLFLALNLSLAGLTRRAKASDDAFYNMKARAAYAIDAQTGQVLYQKNANKTYPIASLTKILTLAVIEQDIKDHRLSWDQKIKITPAVAKVANDWHFSNVQLNAGEQYSVRQLVESMMLVSADGSTEALALADAGSTVAFNRKMQAVARKAGVTDAKIYNMIGLPNGSLGKHRLKNVDKDTENEMSAKDLALVSRYVINKYPETLKITKKKFANFDVTAGQQYQMVNINALLPQNGYAPKDWEIDGLKTGNTDAAGKCIVTTGTYAGRRVILVALHTSGDWNNQSKMQKEFYEALAANYQPVELKKITDLPKGVQQARVVHAKKQRHVRLQLAEPQWIWLRKGENWSAAKPKFIPANNRQSVTGRLEAPLKKGQKVGQIELQIQGMPAMKVPVTSSQKVAVRSFWSR</sequence>
<dbReference type="InterPro" id="IPR012907">
    <property type="entry name" value="Peptidase_S11_C"/>
</dbReference>
<dbReference type="Pfam" id="PF00768">
    <property type="entry name" value="Peptidase_S11"/>
    <property type="match status" value="1"/>
</dbReference>
<dbReference type="EC" id="3.4.16.4" evidence="4"/>
<dbReference type="RefSeq" id="WP_289586553.1">
    <property type="nucleotide sequence ID" value="NZ_JAUDDW010000041.1"/>
</dbReference>
<dbReference type="Pfam" id="PF07943">
    <property type="entry name" value="PBP5_C"/>
    <property type="match status" value="1"/>
</dbReference>
<reference evidence="17" key="1">
    <citation type="submission" date="2023-06" db="EMBL/GenBank/DDBJ databases">
        <title>Identification and characterization of horizontal gene transfer across gut microbiota members of farm animals based on homology search.</title>
        <authorList>
            <person name="Zeman M."/>
            <person name="Kubasova T."/>
            <person name="Jahodarova E."/>
            <person name="Nykrynova M."/>
            <person name="Rychlik I."/>
        </authorList>
    </citation>
    <scope>NUCLEOTIDE SEQUENCE [LARGE SCALE GENOMIC DNA]</scope>
    <source>
        <strain evidence="17">161_Gplus</strain>
    </source>
</reference>
<dbReference type="PRINTS" id="PR00725">
    <property type="entry name" value="DADACBPTASE1"/>
</dbReference>
<dbReference type="SUPFAM" id="SSF69189">
    <property type="entry name" value="Penicillin-binding protein associated domain"/>
    <property type="match status" value="1"/>
</dbReference>
<keyword evidence="17" id="KW-1185">Reference proteome</keyword>
<evidence type="ECO:0000256" key="9">
    <source>
        <dbReference type="ARBA" id="ARBA00022960"/>
    </source>
</evidence>
<dbReference type="InterPro" id="IPR037167">
    <property type="entry name" value="Peptidase_S11_C_sf"/>
</dbReference>
<dbReference type="Gene3D" id="2.60.410.10">
    <property type="entry name" value="D-Ala-D-Ala carboxypeptidase, C-terminal domain"/>
    <property type="match status" value="1"/>
</dbReference>
<evidence type="ECO:0000256" key="10">
    <source>
        <dbReference type="ARBA" id="ARBA00022984"/>
    </source>
</evidence>
<evidence type="ECO:0000256" key="14">
    <source>
        <dbReference type="SAM" id="SignalP"/>
    </source>
</evidence>
<evidence type="ECO:0000256" key="2">
    <source>
        <dbReference type="ARBA" id="ARBA00004752"/>
    </source>
</evidence>
<dbReference type="SMART" id="SM00936">
    <property type="entry name" value="PBP5_C"/>
    <property type="match status" value="1"/>
</dbReference>
<feature type="domain" description="Peptidase S11 D-Ala-D-Ala carboxypeptidase A C-terminal" evidence="15">
    <location>
        <begin position="310"/>
        <end position="412"/>
    </location>
</feature>
<dbReference type="InterPro" id="IPR015956">
    <property type="entry name" value="Peniciliin-bd_prot_C_sf"/>
</dbReference>
<keyword evidence="9" id="KW-0133">Cell shape</keyword>
<evidence type="ECO:0000256" key="7">
    <source>
        <dbReference type="ARBA" id="ARBA00022729"/>
    </source>
</evidence>
<evidence type="ECO:0000256" key="5">
    <source>
        <dbReference type="ARBA" id="ARBA00022645"/>
    </source>
</evidence>
<keyword evidence="6" id="KW-0645">Protease</keyword>
<name>A0ABT7UZQ3_9LACO</name>
<dbReference type="InterPro" id="IPR018044">
    <property type="entry name" value="Peptidase_S11"/>
</dbReference>
<comment type="pathway">
    <text evidence="2">Cell wall biogenesis; peptidoglycan biosynthesis.</text>
</comment>
<keyword evidence="7 14" id="KW-0732">Signal</keyword>
<evidence type="ECO:0000256" key="11">
    <source>
        <dbReference type="ARBA" id="ARBA00023316"/>
    </source>
</evidence>
<dbReference type="PANTHER" id="PTHR21581:SF11">
    <property type="entry name" value="D-ALANYL-D-ALANINE CARBOXYPEPTIDASE DACA"/>
    <property type="match status" value="1"/>
</dbReference>
<evidence type="ECO:0000256" key="6">
    <source>
        <dbReference type="ARBA" id="ARBA00022670"/>
    </source>
</evidence>
<feature type="chain" id="PRO_5046155737" description="serine-type D-Ala-D-Ala carboxypeptidase" evidence="14">
    <location>
        <begin position="24"/>
        <end position="418"/>
    </location>
</feature>
<comment type="function">
    <text evidence="1">Removes C-terminal D-alanyl residues from sugar-peptide cell wall precursors.</text>
</comment>
<accession>A0ABT7UZQ3</accession>
<keyword evidence="11" id="KW-0961">Cell wall biogenesis/degradation</keyword>
<feature type="signal peptide" evidence="14">
    <location>
        <begin position="1"/>
        <end position="23"/>
    </location>
</feature>
<evidence type="ECO:0000256" key="13">
    <source>
        <dbReference type="RuleBase" id="RU004016"/>
    </source>
</evidence>
<comment type="similarity">
    <text evidence="3 13">Belongs to the peptidase S11 family.</text>
</comment>
<keyword evidence="10" id="KW-0573">Peptidoglycan synthesis</keyword>
<comment type="catalytic activity">
    <reaction evidence="12">
        <text>Preferential cleavage: (Ac)2-L-Lys-D-Ala-|-D-Ala. Also transpeptidation of peptidyl-alanyl moieties that are N-acyl substituents of D-alanine.</text>
        <dbReference type="EC" id="3.4.16.4"/>
    </reaction>
</comment>
<keyword evidence="5 16" id="KW-0121">Carboxypeptidase</keyword>
<evidence type="ECO:0000256" key="1">
    <source>
        <dbReference type="ARBA" id="ARBA00003217"/>
    </source>
</evidence>
<dbReference type="Proteomes" id="UP001529343">
    <property type="component" value="Unassembled WGS sequence"/>
</dbReference>
<proteinExistence type="inferred from homology"/>